<evidence type="ECO:0000313" key="3">
    <source>
        <dbReference type="Proteomes" id="UP000008963"/>
    </source>
</evidence>
<dbReference type="KEGG" id="bmx:BMS_3238"/>
<gene>
    <name evidence="2" type="ordered locus">BMS_3238</name>
</gene>
<dbReference type="Proteomes" id="UP000008963">
    <property type="component" value="Chromosome"/>
</dbReference>
<name>E1X0G2_HALMS</name>
<keyword evidence="1" id="KW-0472">Membrane</keyword>
<reference evidence="3" key="1">
    <citation type="journal article" date="2013" name="ISME J.">
        <title>A small predatory core genome in the divergent marine Bacteriovorax marinus SJ and the terrestrial Bdellovibrio bacteriovorus.</title>
        <authorList>
            <person name="Crossman L.C."/>
            <person name="Chen H."/>
            <person name="Cerdeno-Tarraga A.M."/>
            <person name="Brooks K."/>
            <person name="Quail M.A."/>
            <person name="Pineiro S.A."/>
            <person name="Hobley L."/>
            <person name="Sockett R.E."/>
            <person name="Bentley S.D."/>
            <person name="Parkhill J."/>
            <person name="Williams H.N."/>
            <person name="Stine O.C."/>
        </authorList>
    </citation>
    <scope>NUCLEOTIDE SEQUENCE [LARGE SCALE GENOMIC DNA]</scope>
    <source>
        <strain evidence="3">ATCC BAA-682 / DSM 15412 / SJ</strain>
    </source>
</reference>
<evidence type="ECO:0000256" key="1">
    <source>
        <dbReference type="SAM" id="Phobius"/>
    </source>
</evidence>
<keyword evidence="3" id="KW-1185">Reference proteome</keyword>
<protein>
    <submittedName>
        <fullName evidence="2">Membrane protein</fullName>
    </submittedName>
</protein>
<dbReference type="PATRIC" id="fig|862908.3.peg.3094"/>
<dbReference type="AlphaFoldDB" id="E1X0G2"/>
<organism evidence="2 3">
    <name type="scientific">Halobacteriovorax marinus (strain ATCC BAA-682 / DSM 15412 / SJ)</name>
    <name type="common">Bacteriovorax marinus</name>
    <dbReference type="NCBI Taxonomy" id="862908"/>
    <lineage>
        <taxon>Bacteria</taxon>
        <taxon>Pseudomonadati</taxon>
        <taxon>Bdellovibrionota</taxon>
        <taxon>Bacteriovoracia</taxon>
        <taxon>Bacteriovoracales</taxon>
        <taxon>Halobacteriovoraceae</taxon>
        <taxon>Halobacteriovorax</taxon>
    </lineage>
</organism>
<sequence length="350" mass="40646">MLNVVLTYYKHMLLDFSEKFNFFGLNVIVRTNCSETLGKIVKDFSYFKSSFNEDEVFLSIEVSKSSPPLEELPKIKPTFKRKYSTTYDVGRVRYNDYSKKALTIFDYGSESAKIFTLDADLLHELTYLIILSRIGKEMDLMGLHRIHAMGFQLDEKNILFMMEMGGGKSTLLSNLLNYSDVKLISDDTPIVDKDGLVHPFPNRLGAYPGILKKIKNREENIYSIRRQEFGQKDLICLDGIENEVAKTIGSKSQTLIQGKRSGGRVNLSKANIFQKYYYLSIHLLIGIGLPMIFEYFWEKGIVDFFVKTKIAILRMRAVFKVLWKSDFYIFEMSEQPEQNAKFLYDYFKEK</sequence>
<evidence type="ECO:0000313" key="2">
    <source>
        <dbReference type="EMBL" id="CBW27988.1"/>
    </source>
</evidence>
<proteinExistence type="predicted"/>
<feature type="transmembrane region" description="Helical" evidence="1">
    <location>
        <begin position="276"/>
        <end position="297"/>
    </location>
</feature>
<keyword evidence="1" id="KW-0812">Transmembrane</keyword>
<dbReference type="EMBL" id="FQ312005">
    <property type="protein sequence ID" value="CBW27988.1"/>
    <property type="molecule type" value="Genomic_DNA"/>
</dbReference>
<dbReference type="HOGENOM" id="CLU_791717_0_0_7"/>
<keyword evidence="1" id="KW-1133">Transmembrane helix</keyword>
<accession>E1X0G2</accession>